<dbReference type="PANTHER" id="PTHR30437">
    <property type="entry name" value="TRANSCRIPTION ELONGATION FACTOR GREA"/>
    <property type="match status" value="1"/>
</dbReference>
<dbReference type="Proteomes" id="UP000198339">
    <property type="component" value="Unassembled WGS sequence"/>
</dbReference>
<protein>
    <submittedName>
        <fullName evidence="2">Transcription elongation factor, GreA/GreB family</fullName>
    </submittedName>
</protein>
<dbReference type="GO" id="GO:0006354">
    <property type="term" value="P:DNA-templated transcription elongation"/>
    <property type="evidence" value="ECO:0007669"/>
    <property type="project" value="TreeGrafter"/>
</dbReference>
<dbReference type="GO" id="GO:0003746">
    <property type="term" value="F:translation elongation factor activity"/>
    <property type="evidence" value="ECO:0007669"/>
    <property type="project" value="UniProtKB-KW"/>
</dbReference>
<keyword evidence="2" id="KW-0648">Protein biosynthesis</keyword>
<organism evidence="2 3">
    <name type="scientific">Sphingopyxis indica</name>
    <dbReference type="NCBI Taxonomy" id="436663"/>
    <lineage>
        <taxon>Bacteria</taxon>
        <taxon>Pseudomonadati</taxon>
        <taxon>Pseudomonadota</taxon>
        <taxon>Alphaproteobacteria</taxon>
        <taxon>Sphingomonadales</taxon>
        <taxon>Sphingomonadaceae</taxon>
        <taxon>Sphingopyxis</taxon>
    </lineage>
</organism>
<name>A0A239J2Z5_9SPHN</name>
<dbReference type="EMBL" id="FZPA01000009">
    <property type="protein sequence ID" value="SNT00169.1"/>
    <property type="molecule type" value="Genomic_DNA"/>
</dbReference>
<dbReference type="GO" id="GO:0070063">
    <property type="term" value="F:RNA polymerase binding"/>
    <property type="evidence" value="ECO:0007669"/>
    <property type="project" value="InterPro"/>
</dbReference>
<gene>
    <name evidence="2" type="ORF">SAMN06295955_10953</name>
</gene>
<evidence type="ECO:0000313" key="2">
    <source>
        <dbReference type="EMBL" id="SNT00169.1"/>
    </source>
</evidence>
<sequence>MRVASSVIRRRGGKGYARHLVATFGWHKAAPLPESERIVSVAFRRESDDEHMEPVFEWPIPPGANLVTPRGLRLLGEELAALEAAIAAEADVEARKKLQRRQRYVATRHATAEVQAAPENGVVGVGSAVRYALNGAERAATIVGHDEADPAAGLIAFTAPLGRALMRAEAGDMVAFQGREDAIEILAAVADAKVQA</sequence>
<dbReference type="Pfam" id="PF01272">
    <property type="entry name" value="GreA_GreB"/>
    <property type="match status" value="1"/>
</dbReference>
<dbReference type="InterPro" id="IPR001437">
    <property type="entry name" value="Tscrpt_elong_fac_GreA/B_C"/>
</dbReference>
<evidence type="ECO:0000259" key="1">
    <source>
        <dbReference type="Pfam" id="PF01272"/>
    </source>
</evidence>
<reference evidence="2 3" key="1">
    <citation type="submission" date="2017-06" db="EMBL/GenBank/DDBJ databases">
        <authorList>
            <person name="Kim H.J."/>
            <person name="Triplett B.A."/>
        </authorList>
    </citation>
    <scope>NUCLEOTIDE SEQUENCE [LARGE SCALE GENOMIC DNA]</scope>
    <source>
        <strain evidence="2 3">DS15</strain>
    </source>
</reference>
<dbReference type="InterPro" id="IPR036953">
    <property type="entry name" value="GreA/GreB_C_sf"/>
</dbReference>
<feature type="domain" description="Transcription elongation factor GreA/GreB C-terminal" evidence="1">
    <location>
        <begin position="120"/>
        <end position="181"/>
    </location>
</feature>
<keyword evidence="3" id="KW-1185">Reference proteome</keyword>
<keyword evidence="2" id="KW-0251">Elongation factor</keyword>
<dbReference type="Gene3D" id="3.10.50.30">
    <property type="entry name" value="Transcription elongation factor, GreA/GreB, C-terminal domain"/>
    <property type="match status" value="1"/>
</dbReference>
<dbReference type="GO" id="GO:0032784">
    <property type="term" value="P:regulation of DNA-templated transcription elongation"/>
    <property type="evidence" value="ECO:0007669"/>
    <property type="project" value="InterPro"/>
</dbReference>
<accession>A0A239J2Z5</accession>
<dbReference type="InterPro" id="IPR023459">
    <property type="entry name" value="Tscrpt_elong_fac_GreA/B_fam"/>
</dbReference>
<dbReference type="AlphaFoldDB" id="A0A239J2Z5"/>
<proteinExistence type="predicted"/>
<dbReference type="PANTHER" id="PTHR30437:SF6">
    <property type="entry name" value="TRANSCRIPTION ELONGATION FACTOR GREB"/>
    <property type="match status" value="1"/>
</dbReference>
<evidence type="ECO:0000313" key="3">
    <source>
        <dbReference type="Proteomes" id="UP000198339"/>
    </source>
</evidence>
<dbReference type="GO" id="GO:0003677">
    <property type="term" value="F:DNA binding"/>
    <property type="evidence" value="ECO:0007669"/>
    <property type="project" value="InterPro"/>
</dbReference>
<dbReference type="SUPFAM" id="SSF54534">
    <property type="entry name" value="FKBP-like"/>
    <property type="match status" value="1"/>
</dbReference>